<sequence>MPAPMFPANAHRYDPYRTFKFQVVIGGRTVAGLSKMGALKRTTEVVKWRSAGDPSNQRVIPGGSSFEAVSLEQGLSQDRVFEEWANAVNNVAEGDAGMSLLNYRREVVINVLDLQGGTPVLTYRLRRAWVSEFQALPEFDANNMNTIAIQSIMVQHEGFVRDLGVQERVES</sequence>
<evidence type="ECO:0000313" key="1">
    <source>
        <dbReference type="EMBL" id="MXP65354.1"/>
    </source>
</evidence>
<gene>
    <name evidence="1" type="ORF">E0493_18560</name>
</gene>
<dbReference type="Proteomes" id="UP000460715">
    <property type="component" value="Unassembled WGS sequence"/>
</dbReference>
<dbReference type="PANTHER" id="PTHR38009:SF1">
    <property type="entry name" value="CONSERVED HYPOTHETICAL PHAGE TAIL PROTEIN"/>
    <property type="match status" value="1"/>
</dbReference>
<dbReference type="AlphaFoldDB" id="A0A845BH23"/>
<dbReference type="OrthoDB" id="9790161at2"/>
<dbReference type="Pfam" id="PF06841">
    <property type="entry name" value="Phage_T4_gp19"/>
    <property type="match status" value="1"/>
</dbReference>
<organism evidence="1 2">
    <name type="scientific">Teichococcus coralli</name>
    <dbReference type="NCBI Taxonomy" id="2545983"/>
    <lineage>
        <taxon>Bacteria</taxon>
        <taxon>Pseudomonadati</taxon>
        <taxon>Pseudomonadota</taxon>
        <taxon>Alphaproteobacteria</taxon>
        <taxon>Acetobacterales</taxon>
        <taxon>Roseomonadaceae</taxon>
        <taxon>Roseomonas</taxon>
    </lineage>
</organism>
<keyword evidence="2" id="KW-1185">Reference proteome</keyword>
<accession>A0A845BH23</accession>
<dbReference type="RefSeq" id="WP_160938763.1">
    <property type="nucleotide sequence ID" value="NZ_SNVJ01000020.1"/>
</dbReference>
<dbReference type="GO" id="GO:0005198">
    <property type="term" value="F:structural molecule activity"/>
    <property type="evidence" value="ECO:0007669"/>
    <property type="project" value="InterPro"/>
</dbReference>
<dbReference type="InterPro" id="IPR010667">
    <property type="entry name" value="Phage_T4_Gp19"/>
</dbReference>
<dbReference type="EMBL" id="SNVJ01000020">
    <property type="protein sequence ID" value="MXP65354.1"/>
    <property type="molecule type" value="Genomic_DNA"/>
</dbReference>
<dbReference type="NCBIfam" id="TIGR02241">
    <property type="entry name" value="conserved hypothetical phage tail region protein"/>
    <property type="match status" value="1"/>
</dbReference>
<name>A0A845BH23_9PROT</name>
<protein>
    <submittedName>
        <fullName evidence="1">Phage tail protein</fullName>
    </submittedName>
</protein>
<dbReference type="PANTHER" id="PTHR38009">
    <property type="entry name" value="CONSERVED HYPOTHETICAL PHAGE TAIL PROTEIN"/>
    <property type="match status" value="1"/>
</dbReference>
<comment type="caution">
    <text evidence="1">The sequence shown here is derived from an EMBL/GenBank/DDBJ whole genome shotgun (WGS) entry which is preliminary data.</text>
</comment>
<dbReference type="InterPro" id="IPR011747">
    <property type="entry name" value="CHP02241"/>
</dbReference>
<evidence type="ECO:0000313" key="2">
    <source>
        <dbReference type="Proteomes" id="UP000460715"/>
    </source>
</evidence>
<reference evidence="1 2" key="1">
    <citation type="submission" date="2019-03" db="EMBL/GenBank/DDBJ databases">
        <title>Roseomonas sp. a novel Roseomonas species isolated from Sea whip Gorgonian.</title>
        <authorList>
            <person name="Li F."/>
            <person name="Pan X."/>
            <person name="Huang S."/>
            <person name="Li Z."/>
            <person name="Meng B."/>
        </authorList>
    </citation>
    <scope>NUCLEOTIDE SEQUENCE [LARGE SCALE GENOMIC DNA]</scope>
    <source>
        <strain evidence="1 2">M0104</strain>
    </source>
</reference>
<proteinExistence type="predicted"/>